<dbReference type="AlphaFoldDB" id="A0A927PLZ8"/>
<name>A0A927PLZ8_9ACTN</name>
<dbReference type="PANTHER" id="PTHR46623">
    <property type="entry name" value="CARBOXYMETHYLENEBUTENOLIDASE-RELATED"/>
    <property type="match status" value="1"/>
</dbReference>
<evidence type="ECO:0000313" key="3">
    <source>
        <dbReference type="Proteomes" id="UP000642993"/>
    </source>
</evidence>
<evidence type="ECO:0000313" key="2">
    <source>
        <dbReference type="EMBL" id="MBD8505912.1"/>
    </source>
</evidence>
<proteinExistence type="predicted"/>
<keyword evidence="2" id="KW-0378">Hydrolase</keyword>
<dbReference type="InterPro" id="IPR051049">
    <property type="entry name" value="Dienelactone_hydrolase-like"/>
</dbReference>
<dbReference type="EMBL" id="JACYWE010000002">
    <property type="protein sequence ID" value="MBD8505912.1"/>
    <property type="molecule type" value="Genomic_DNA"/>
</dbReference>
<gene>
    <name evidence="2" type="ORF">HT102_05370</name>
</gene>
<dbReference type="SUPFAM" id="SSF53474">
    <property type="entry name" value="alpha/beta-Hydrolases"/>
    <property type="match status" value="1"/>
</dbReference>
<comment type="caution">
    <text evidence="2">The sequence shown here is derived from an EMBL/GenBank/DDBJ whole genome shotgun (WGS) entry which is preliminary data.</text>
</comment>
<dbReference type="GO" id="GO:0016787">
    <property type="term" value="F:hydrolase activity"/>
    <property type="evidence" value="ECO:0007669"/>
    <property type="project" value="UniProtKB-KW"/>
</dbReference>
<evidence type="ECO:0000259" key="1">
    <source>
        <dbReference type="Pfam" id="PF01738"/>
    </source>
</evidence>
<reference evidence="2" key="1">
    <citation type="submission" date="2020-09" db="EMBL/GenBank/DDBJ databases">
        <title>Hoyosella lacisalsi sp. nov., a halotolerant actinobacterium isolated from soil of Lake Gudzhirganskoe.</title>
        <authorList>
            <person name="Yang Q."/>
            <person name="Guo P.Y."/>
            <person name="Liu S.W."/>
            <person name="Li F.N."/>
            <person name="Sun C.H."/>
        </authorList>
    </citation>
    <scope>NUCLEOTIDE SEQUENCE</scope>
    <source>
        <strain evidence="2">G463</strain>
    </source>
</reference>
<keyword evidence="3" id="KW-1185">Reference proteome</keyword>
<dbReference type="PANTHER" id="PTHR46623:SF6">
    <property type="entry name" value="ALPHA_BETA-HYDROLASES SUPERFAMILY PROTEIN"/>
    <property type="match status" value="1"/>
</dbReference>
<dbReference type="Pfam" id="PF01738">
    <property type="entry name" value="DLH"/>
    <property type="match status" value="1"/>
</dbReference>
<dbReference type="InterPro" id="IPR029058">
    <property type="entry name" value="AB_hydrolase_fold"/>
</dbReference>
<feature type="domain" description="Dienelactone hydrolase" evidence="1">
    <location>
        <begin position="13"/>
        <end position="233"/>
    </location>
</feature>
<sequence>MNEQRLDTPAGPLDAYLFHPEEGTAQGPLPGVVVVHDAIGLNDDTKQICQRIANEGYVVLAPDLYSRGGKARCVTRVLKDLWAQEGRTVDDLLAARDHLLGRDDCTSTIGIVGFCMGGGFAIVMAPKGFEASAPFYGVVPRNLAEAVQGACPLVASFGKRDPLLVGGEKRLRKACDEHGVELDARTYPGVGHSFVNKLDYGPATPLLKITGFAYGHDAAEDAWQRVFAFFRTHLAD</sequence>
<accession>A0A927PLZ8</accession>
<organism evidence="2 3">
    <name type="scientific">Lolliginicoccus lacisalsi</name>
    <dbReference type="NCBI Taxonomy" id="2742202"/>
    <lineage>
        <taxon>Bacteria</taxon>
        <taxon>Bacillati</taxon>
        <taxon>Actinomycetota</taxon>
        <taxon>Actinomycetes</taxon>
        <taxon>Mycobacteriales</taxon>
        <taxon>Hoyosellaceae</taxon>
        <taxon>Lolliginicoccus</taxon>
    </lineage>
</organism>
<protein>
    <submittedName>
        <fullName evidence="2">Dienelactone hydrolase family protein</fullName>
    </submittedName>
</protein>
<dbReference type="Gene3D" id="3.40.50.1820">
    <property type="entry name" value="alpha/beta hydrolase"/>
    <property type="match status" value="1"/>
</dbReference>
<dbReference type="Proteomes" id="UP000642993">
    <property type="component" value="Unassembled WGS sequence"/>
</dbReference>
<dbReference type="InterPro" id="IPR002925">
    <property type="entry name" value="Dienelactn_hydro"/>
</dbReference>
<dbReference type="RefSeq" id="WP_192038357.1">
    <property type="nucleotide sequence ID" value="NZ_JACYWE010000002.1"/>
</dbReference>